<dbReference type="InterPro" id="IPR022764">
    <property type="entry name" value="Peptidase_S54_rhomboid_dom"/>
</dbReference>
<feature type="transmembrane region" description="Helical" evidence="8">
    <location>
        <begin position="99"/>
        <end position="118"/>
    </location>
</feature>
<dbReference type="InterPro" id="IPR035952">
    <property type="entry name" value="Rhomboid-like_sf"/>
</dbReference>
<reference evidence="11" key="1">
    <citation type="submission" date="2017-04" db="EMBL/GenBank/DDBJ databases">
        <title>Genome evolution of the luminous symbionts of deep sea anglerfish.</title>
        <authorList>
            <person name="Hendry T.A."/>
        </authorList>
    </citation>
    <scope>NUCLEOTIDE SEQUENCE [LARGE SCALE GENOMIC DNA]</scope>
</reference>
<dbReference type="Gene3D" id="1.20.1540.10">
    <property type="entry name" value="Rhomboid-like"/>
    <property type="match status" value="1"/>
</dbReference>
<comment type="subcellular location">
    <subcellularLocation>
        <location evidence="1">Membrane</location>
        <topology evidence="1">Multi-pass membrane protein</topology>
    </subcellularLocation>
</comment>
<comment type="similarity">
    <text evidence="2">Belongs to the peptidase S54 family.</text>
</comment>
<sequence length="169" mass="19408">MIVWDRVEIETGQWWRIVTGNITHTNEMHLAMNLAALVILTLLHRRYYDVRSLMIMMWCMMVVIGIAMFWSPFAWYAGLSGVLYGLFVWGVINDIKNKIPLGWMLLMGTIFKLIHEAYIGKNFITAELIGAEIAYQAHWAGAIIGVLFALNTKKVLYSYISALFLKSED</sequence>
<keyword evidence="4 8" id="KW-0812">Transmembrane</keyword>
<accession>A0A291B6W1</accession>
<proteinExistence type="inferred from homology"/>
<dbReference type="PANTHER" id="PTHR43066">
    <property type="entry name" value="RHOMBOID-RELATED PROTEIN"/>
    <property type="match status" value="1"/>
</dbReference>
<evidence type="ECO:0000256" key="6">
    <source>
        <dbReference type="ARBA" id="ARBA00022989"/>
    </source>
</evidence>
<dbReference type="RefSeq" id="WP_317845684.1">
    <property type="nucleotide sequence ID" value="NZ_RPOF01000007.1"/>
</dbReference>
<protein>
    <submittedName>
        <fullName evidence="10">Rhombosortase</fullName>
    </submittedName>
</protein>
<dbReference type="Pfam" id="PF01694">
    <property type="entry name" value="Rhomboid"/>
    <property type="match status" value="1"/>
</dbReference>
<feature type="domain" description="Peptidase S54 rhomboid" evidence="9">
    <location>
        <begin position="12"/>
        <end position="150"/>
    </location>
</feature>
<dbReference type="PANTHER" id="PTHR43066:SF1">
    <property type="entry name" value="RHOMBOID PROTEIN 2"/>
    <property type="match status" value="1"/>
</dbReference>
<evidence type="ECO:0000256" key="1">
    <source>
        <dbReference type="ARBA" id="ARBA00004141"/>
    </source>
</evidence>
<feature type="transmembrane region" description="Helical" evidence="8">
    <location>
        <begin position="50"/>
        <end position="69"/>
    </location>
</feature>
<evidence type="ECO:0000313" key="11">
    <source>
        <dbReference type="Proteomes" id="UP000218160"/>
    </source>
</evidence>
<organism evidence="10 11">
    <name type="scientific">Candidatus Enterovibrio altilux</name>
    <dbReference type="NCBI Taxonomy" id="1927128"/>
    <lineage>
        <taxon>Bacteria</taxon>
        <taxon>Pseudomonadati</taxon>
        <taxon>Pseudomonadota</taxon>
        <taxon>Gammaproteobacteria</taxon>
        <taxon>Vibrionales</taxon>
        <taxon>Vibrionaceae</taxon>
        <taxon>Enterovibrio</taxon>
    </lineage>
</organism>
<dbReference type="EMBL" id="CP020660">
    <property type="protein sequence ID" value="ATF08716.1"/>
    <property type="molecule type" value="Genomic_DNA"/>
</dbReference>
<dbReference type="KEGG" id="elux:BTN50_0175"/>
<dbReference type="NCBIfam" id="TIGR03902">
    <property type="entry name" value="rhom_GG_sort"/>
    <property type="match status" value="1"/>
</dbReference>
<keyword evidence="5" id="KW-0378">Hydrolase</keyword>
<evidence type="ECO:0000256" key="5">
    <source>
        <dbReference type="ARBA" id="ARBA00022801"/>
    </source>
</evidence>
<feature type="transmembrane region" description="Helical" evidence="8">
    <location>
        <begin position="75"/>
        <end position="92"/>
    </location>
</feature>
<evidence type="ECO:0000256" key="3">
    <source>
        <dbReference type="ARBA" id="ARBA00022670"/>
    </source>
</evidence>
<keyword evidence="3" id="KW-0645">Protease</keyword>
<keyword evidence="6 8" id="KW-1133">Transmembrane helix</keyword>
<evidence type="ECO:0000256" key="4">
    <source>
        <dbReference type="ARBA" id="ARBA00022692"/>
    </source>
</evidence>
<dbReference type="Proteomes" id="UP000218160">
    <property type="component" value="Chromosome 1"/>
</dbReference>
<dbReference type="GO" id="GO:0006508">
    <property type="term" value="P:proteolysis"/>
    <property type="evidence" value="ECO:0007669"/>
    <property type="project" value="UniProtKB-KW"/>
</dbReference>
<name>A0A291B6W1_9GAMM</name>
<dbReference type="SUPFAM" id="SSF144091">
    <property type="entry name" value="Rhomboid-like"/>
    <property type="match status" value="1"/>
</dbReference>
<dbReference type="GO" id="GO:0016020">
    <property type="term" value="C:membrane"/>
    <property type="evidence" value="ECO:0007669"/>
    <property type="project" value="UniProtKB-SubCell"/>
</dbReference>
<keyword evidence="7 8" id="KW-0472">Membrane</keyword>
<evidence type="ECO:0000256" key="7">
    <source>
        <dbReference type="ARBA" id="ARBA00023136"/>
    </source>
</evidence>
<evidence type="ECO:0000256" key="8">
    <source>
        <dbReference type="SAM" id="Phobius"/>
    </source>
</evidence>
<evidence type="ECO:0000313" key="10">
    <source>
        <dbReference type="EMBL" id="ATF08716.1"/>
    </source>
</evidence>
<dbReference type="AlphaFoldDB" id="A0A291B6W1"/>
<feature type="transmembrane region" description="Helical" evidence="8">
    <location>
        <begin position="133"/>
        <end position="150"/>
    </location>
</feature>
<dbReference type="InterPro" id="IPR023826">
    <property type="entry name" value="Rhom-like_SP_proteobac"/>
</dbReference>
<gene>
    <name evidence="10" type="ORF">BTN50_0175</name>
</gene>
<evidence type="ECO:0000256" key="2">
    <source>
        <dbReference type="ARBA" id="ARBA00009045"/>
    </source>
</evidence>
<keyword evidence="11" id="KW-1185">Reference proteome</keyword>
<dbReference type="GO" id="GO:0004252">
    <property type="term" value="F:serine-type endopeptidase activity"/>
    <property type="evidence" value="ECO:0007669"/>
    <property type="project" value="InterPro"/>
</dbReference>
<evidence type="ECO:0000259" key="9">
    <source>
        <dbReference type="Pfam" id="PF01694"/>
    </source>
</evidence>